<evidence type="ECO:0000256" key="1">
    <source>
        <dbReference type="ARBA" id="ARBA00004123"/>
    </source>
</evidence>
<dbReference type="PANTHER" id="PTHR47999">
    <property type="entry name" value="TRANSCRIPTION FACTOR MYB8-RELATED-RELATED"/>
    <property type="match status" value="1"/>
</dbReference>
<reference evidence="7" key="1">
    <citation type="submission" date="2024-02" db="EMBL/GenBank/DDBJ databases">
        <authorList>
            <consortium name="ELIXIR-Norway"/>
            <consortium name="Elixir Norway"/>
        </authorList>
    </citation>
    <scope>NUCLEOTIDE SEQUENCE</scope>
</reference>
<dbReference type="InterPro" id="IPR009057">
    <property type="entry name" value="Homeodomain-like_sf"/>
</dbReference>
<dbReference type="PROSITE" id="PS50090">
    <property type="entry name" value="MYB_LIKE"/>
    <property type="match status" value="2"/>
</dbReference>
<evidence type="ECO:0000259" key="5">
    <source>
        <dbReference type="PROSITE" id="PS50090"/>
    </source>
</evidence>
<dbReference type="EMBL" id="OZ020099">
    <property type="protein sequence ID" value="CAK9272477.1"/>
    <property type="molecule type" value="Genomic_DNA"/>
</dbReference>
<organism evidence="7 8">
    <name type="scientific">Sphagnum jensenii</name>
    <dbReference type="NCBI Taxonomy" id="128206"/>
    <lineage>
        <taxon>Eukaryota</taxon>
        <taxon>Viridiplantae</taxon>
        <taxon>Streptophyta</taxon>
        <taxon>Embryophyta</taxon>
        <taxon>Bryophyta</taxon>
        <taxon>Sphagnophytina</taxon>
        <taxon>Sphagnopsida</taxon>
        <taxon>Sphagnales</taxon>
        <taxon>Sphagnaceae</taxon>
        <taxon>Sphagnum</taxon>
    </lineage>
</organism>
<dbReference type="PROSITE" id="PS51257">
    <property type="entry name" value="PROKAR_LIPOPROTEIN"/>
    <property type="match status" value="1"/>
</dbReference>
<evidence type="ECO:0000259" key="6">
    <source>
        <dbReference type="PROSITE" id="PS51294"/>
    </source>
</evidence>
<dbReference type="PANTHER" id="PTHR47999:SF124">
    <property type="entry name" value="MYB TRANSCRIPTION FACTOR 42"/>
    <property type="match status" value="1"/>
</dbReference>
<dbReference type="SUPFAM" id="SSF46689">
    <property type="entry name" value="Homeodomain-like"/>
    <property type="match status" value="1"/>
</dbReference>
<comment type="subcellular location">
    <subcellularLocation>
        <location evidence="1">Nucleus</location>
    </subcellularLocation>
</comment>
<dbReference type="InterPro" id="IPR017930">
    <property type="entry name" value="Myb_dom"/>
</dbReference>
<dbReference type="Proteomes" id="UP001497444">
    <property type="component" value="Chromosome 4"/>
</dbReference>
<dbReference type="PROSITE" id="PS51294">
    <property type="entry name" value="HTH_MYB"/>
    <property type="match status" value="2"/>
</dbReference>
<keyword evidence="3" id="KW-0539">Nucleus</keyword>
<accession>A0ABP0X1D8</accession>
<evidence type="ECO:0000256" key="2">
    <source>
        <dbReference type="ARBA" id="ARBA00023125"/>
    </source>
</evidence>
<feature type="compositionally biased region" description="Polar residues" evidence="4">
    <location>
        <begin position="154"/>
        <end position="177"/>
    </location>
</feature>
<feature type="domain" description="Myb-like" evidence="5">
    <location>
        <begin position="23"/>
        <end position="75"/>
    </location>
</feature>
<dbReference type="InterPro" id="IPR015495">
    <property type="entry name" value="Myb_TF_plants"/>
</dbReference>
<evidence type="ECO:0000256" key="3">
    <source>
        <dbReference type="ARBA" id="ARBA00023242"/>
    </source>
</evidence>
<protein>
    <submittedName>
        <fullName evidence="7">Uncharacterized protein</fullName>
    </submittedName>
</protein>
<keyword evidence="2" id="KW-0238">DNA-binding</keyword>
<evidence type="ECO:0000313" key="8">
    <source>
        <dbReference type="Proteomes" id="UP001497444"/>
    </source>
</evidence>
<sequence>MAPKQASASSSSSFSSCCSREQTAGLKRGPWTQSEDHRLIQYISVHGEGCWRTLPKAAGLLRCGKSCRLRWINYLRPNLKRGNISEEEDRLITQLHAALGNRWSIIAARMPGRTDNEIKNYWNTHLKKKISNNNNSSSSSSNNNKISSIRRSSWSTTTALHPSSAYSSSTHQELTKLQQREEESVAANSQAATTTTTTTSSWCATVAAKENEVSKEEEEDENLHCHITGEKTYDDYLYKQEETEFDCVAMPVSSDHDDNTFLQILCSDAVWDMDQTPLLPTQIGDLFSTFSNTEPTTLDASTTCQLWDLDVISSTTHHGESPL</sequence>
<dbReference type="Pfam" id="PF00249">
    <property type="entry name" value="Myb_DNA-binding"/>
    <property type="match status" value="2"/>
</dbReference>
<feature type="domain" description="Myb-like" evidence="5">
    <location>
        <begin position="76"/>
        <end position="126"/>
    </location>
</feature>
<feature type="region of interest" description="Disordered" evidence="4">
    <location>
        <begin position="129"/>
        <end position="193"/>
    </location>
</feature>
<feature type="domain" description="HTH myb-type" evidence="6">
    <location>
        <begin position="76"/>
        <end position="130"/>
    </location>
</feature>
<dbReference type="SMART" id="SM00717">
    <property type="entry name" value="SANT"/>
    <property type="match status" value="2"/>
</dbReference>
<name>A0ABP0X1D8_9BRYO</name>
<feature type="domain" description="HTH myb-type" evidence="6">
    <location>
        <begin position="23"/>
        <end position="75"/>
    </location>
</feature>
<evidence type="ECO:0000256" key="4">
    <source>
        <dbReference type="SAM" id="MobiDB-lite"/>
    </source>
</evidence>
<dbReference type="CDD" id="cd00167">
    <property type="entry name" value="SANT"/>
    <property type="match status" value="2"/>
</dbReference>
<dbReference type="InterPro" id="IPR001005">
    <property type="entry name" value="SANT/Myb"/>
</dbReference>
<feature type="compositionally biased region" description="Low complexity" evidence="4">
    <location>
        <begin position="131"/>
        <end position="153"/>
    </location>
</feature>
<gene>
    <name evidence="7" type="ORF">CSSPJE1EN1_LOCUS17955</name>
</gene>
<keyword evidence="8" id="KW-1185">Reference proteome</keyword>
<evidence type="ECO:0000313" key="7">
    <source>
        <dbReference type="EMBL" id="CAK9272477.1"/>
    </source>
</evidence>
<proteinExistence type="predicted"/>
<dbReference type="Gene3D" id="1.10.10.60">
    <property type="entry name" value="Homeodomain-like"/>
    <property type="match status" value="2"/>
</dbReference>